<gene>
    <name evidence="1" type="ORF">ECE50_028330</name>
</gene>
<protein>
    <submittedName>
        <fullName evidence="1">Uncharacterized protein</fullName>
    </submittedName>
</protein>
<proteinExistence type="predicted"/>
<accession>A0A433WKF5</accession>
<dbReference type="AlphaFoldDB" id="A0A433WKF5"/>
<organism evidence="1 2">
    <name type="scientific">Chitinophaga solisilvae</name>
    <dbReference type="NCBI Taxonomy" id="1233460"/>
    <lineage>
        <taxon>Bacteria</taxon>
        <taxon>Pseudomonadati</taxon>
        <taxon>Bacteroidota</taxon>
        <taxon>Chitinophagia</taxon>
        <taxon>Chitinophagales</taxon>
        <taxon>Chitinophagaceae</taxon>
        <taxon>Chitinophaga</taxon>
    </lineage>
</organism>
<keyword evidence="2" id="KW-1185">Reference proteome</keyword>
<sequence length="81" mass="8611">MKKAKILLAAVAVLATVGGALAFKTTDTKVLYFQDPINQQCTIKQNKVALTQNPAVPLTRASIASTTLPCPLTRVTTLTIN</sequence>
<reference evidence="1" key="1">
    <citation type="submission" date="2020-05" db="EMBL/GenBank/DDBJ databases">
        <title>Chitinophaga laudate sp. nov., isolated from a tropical peat swamp.</title>
        <authorList>
            <person name="Goh C.B.S."/>
            <person name="Lee M.S."/>
            <person name="Parimannan S."/>
            <person name="Pasbakhsh P."/>
            <person name="Yule C.M."/>
            <person name="Rajandas H."/>
            <person name="Loke S."/>
            <person name="Croft L."/>
            <person name="Tan J.B.L."/>
        </authorList>
    </citation>
    <scope>NUCLEOTIDE SEQUENCE</scope>
    <source>
        <strain evidence="1">Mgbs1</strain>
    </source>
</reference>
<evidence type="ECO:0000313" key="2">
    <source>
        <dbReference type="Proteomes" id="UP000281028"/>
    </source>
</evidence>
<dbReference type="Proteomes" id="UP000281028">
    <property type="component" value="Unassembled WGS sequence"/>
</dbReference>
<name>A0A433WKF5_9BACT</name>
<evidence type="ECO:0000313" key="1">
    <source>
        <dbReference type="EMBL" id="NSL90764.1"/>
    </source>
</evidence>
<dbReference type="EMBL" id="RIAR02000001">
    <property type="protein sequence ID" value="NSL90764.1"/>
    <property type="molecule type" value="Genomic_DNA"/>
</dbReference>
<comment type="caution">
    <text evidence="1">The sequence shown here is derived from an EMBL/GenBank/DDBJ whole genome shotgun (WGS) entry which is preliminary data.</text>
</comment>